<dbReference type="EMBL" id="JAWXVI010000024">
    <property type="protein sequence ID" value="MDX6192122.1"/>
    <property type="molecule type" value="Genomic_DNA"/>
</dbReference>
<proteinExistence type="predicted"/>
<protein>
    <submittedName>
        <fullName evidence="1">Class I lanthipeptide</fullName>
    </submittedName>
</protein>
<keyword evidence="2" id="KW-1185">Reference proteome</keyword>
<organism evidence="1 2">
    <name type="scientific">Flavobacterium cupriresistens</name>
    <dbReference type="NCBI Taxonomy" id="2893885"/>
    <lineage>
        <taxon>Bacteria</taxon>
        <taxon>Pseudomonadati</taxon>
        <taxon>Bacteroidota</taxon>
        <taxon>Flavobacteriia</taxon>
        <taxon>Flavobacteriales</taxon>
        <taxon>Flavobacteriaceae</taxon>
        <taxon>Flavobacterium</taxon>
    </lineage>
</organism>
<accession>A0ABU4RHS7</accession>
<reference evidence="1 2" key="1">
    <citation type="submission" date="2023-11" db="EMBL/GenBank/DDBJ databases">
        <title>Unpublished Manusciprt.</title>
        <authorList>
            <person name="Saticioglu I.B."/>
            <person name="Ay H."/>
            <person name="Ajmi N."/>
            <person name="Altun S."/>
            <person name="Duman M."/>
        </authorList>
    </citation>
    <scope>NUCLEOTIDE SEQUENCE [LARGE SCALE GENOMIC DNA]</scope>
    <source>
        <strain evidence="1 2">Fl-318</strain>
    </source>
</reference>
<evidence type="ECO:0000313" key="1">
    <source>
        <dbReference type="EMBL" id="MDX6192122.1"/>
    </source>
</evidence>
<dbReference type="Proteomes" id="UP001273350">
    <property type="component" value="Unassembled WGS sequence"/>
</dbReference>
<gene>
    <name evidence="1" type="ORF">SGQ83_22475</name>
</gene>
<dbReference type="InterPro" id="IPR058238">
    <property type="entry name" value="Lant_leader_dom"/>
</dbReference>
<dbReference type="NCBIfam" id="TIGR01847">
    <property type="entry name" value="bacteriocin_sig"/>
    <property type="match status" value="1"/>
</dbReference>
<dbReference type="RefSeq" id="WP_230004262.1">
    <property type="nucleotide sequence ID" value="NZ_CP087134.1"/>
</dbReference>
<name>A0ABU4RHS7_9FLAO</name>
<dbReference type="NCBIfam" id="NF038153">
    <property type="entry name" value="lant_leader_L1a"/>
    <property type="match status" value="1"/>
</dbReference>
<dbReference type="InterPro" id="IPR010133">
    <property type="entry name" value="Bacteriocin_signal_seq"/>
</dbReference>
<evidence type="ECO:0000313" key="2">
    <source>
        <dbReference type="Proteomes" id="UP001273350"/>
    </source>
</evidence>
<sequence>MKNQNTTNKLAFNKVAVTELNDNQLQEVDGGGSRVSILPTIVITFV</sequence>
<comment type="caution">
    <text evidence="1">The sequence shown here is derived from an EMBL/GenBank/DDBJ whole genome shotgun (WGS) entry which is preliminary data.</text>
</comment>